<dbReference type="PhylomeDB" id="A0A0K6SB17"/>
<feature type="domain" description="PSI" evidence="4">
    <location>
        <begin position="374"/>
        <end position="434"/>
    </location>
</feature>
<feature type="domain" description="PSI" evidence="4">
    <location>
        <begin position="673"/>
        <end position="723"/>
    </location>
</feature>
<feature type="domain" description="PSI" evidence="4">
    <location>
        <begin position="326"/>
        <end position="372"/>
    </location>
</feature>
<keyword evidence="3" id="KW-0732">Signal</keyword>
<feature type="chain" id="PRO_5005508198" description="PSI domain-containing protein" evidence="3">
    <location>
        <begin position="21"/>
        <end position="803"/>
    </location>
</feature>
<evidence type="ECO:0000256" key="3">
    <source>
        <dbReference type="SAM" id="SignalP"/>
    </source>
</evidence>
<proteinExistence type="predicted"/>
<organism evidence="5">
    <name type="scientific">Chromera velia CCMP2878</name>
    <dbReference type="NCBI Taxonomy" id="1169474"/>
    <lineage>
        <taxon>Eukaryota</taxon>
        <taxon>Sar</taxon>
        <taxon>Alveolata</taxon>
        <taxon>Colpodellida</taxon>
        <taxon>Chromeraceae</taxon>
        <taxon>Chromera</taxon>
    </lineage>
</organism>
<keyword evidence="2" id="KW-0812">Transmembrane</keyword>
<name>A0A0K6SB17_9ALVE</name>
<feature type="domain" description="PSI" evidence="4">
    <location>
        <begin position="259"/>
        <end position="322"/>
    </location>
</feature>
<keyword evidence="2" id="KW-1133">Transmembrane helix</keyword>
<keyword evidence="1" id="KW-0325">Glycoprotein</keyword>
<protein>
    <recommendedName>
        <fullName evidence="4">PSI domain-containing protein</fullName>
    </recommendedName>
</protein>
<dbReference type="AlphaFoldDB" id="A0A0K6SB17"/>
<dbReference type="SMART" id="SM00423">
    <property type="entry name" value="PSI"/>
    <property type="match status" value="8"/>
</dbReference>
<evidence type="ECO:0000256" key="1">
    <source>
        <dbReference type="ARBA" id="ARBA00023180"/>
    </source>
</evidence>
<dbReference type="EMBL" id="CDMZ01005699">
    <property type="protein sequence ID" value="CUC10777.1"/>
    <property type="molecule type" value="Genomic_DNA"/>
</dbReference>
<evidence type="ECO:0000256" key="2">
    <source>
        <dbReference type="SAM" id="Phobius"/>
    </source>
</evidence>
<gene>
    <name evidence="5" type="ORF">Cvel_1994.t1.CR1</name>
</gene>
<evidence type="ECO:0000313" key="5">
    <source>
        <dbReference type="EMBL" id="CUC10777.1"/>
    </source>
</evidence>
<dbReference type="VEuPathDB" id="CryptoDB:Cvel_1994"/>
<feature type="domain" description="PSI" evidence="4">
    <location>
        <begin position="107"/>
        <end position="187"/>
    </location>
</feature>
<feature type="transmembrane region" description="Helical" evidence="2">
    <location>
        <begin position="755"/>
        <end position="779"/>
    </location>
</feature>
<feature type="domain" description="PSI" evidence="4">
    <location>
        <begin position="620"/>
        <end position="671"/>
    </location>
</feature>
<accession>A0A0K6SB17</accession>
<reference evidence="5" key="1">
    <citation type="submission" date="2014-11" db="EMBL/GenBank/DDBJ databases">
        <title>Molecular phylogeny of cliff fern family Woodsiaceae with morphological implications.</title>
        <authorList>
            <person name="Shao Y.-Z."/>
            <person name="Wei R."/>
            <person name="Zhang X.-C."/>
        </authorList>
    </citation>
    <scope>NUCLEOTIDE SEQUENCE</scope>
</reference>
<feature type="signal peptide" evidence="3">
    <location>
        <begin position="1"/>
        <end position="20"/>
    </location>
</feature>
<sequence length="803" mass="87448">MKVLLFILSVAVYCCLEIAAFKEEYCGKKKSCEECTGLMSLGFCGWCGNGNHGVCVPGSDKGIDNSIDKRFYPQPPFILHCDPSCWNYRSVDNFIGGRRPPVSVCPRCRGQTCEECLKNGSTCGWCHKTQTCAPTNLKRTGALDGRKEAPQNFFELCVAESDFTPHGVECGPEKRCLTTNWMSDKCPKVDCSTYRSCQQCAKHKGCGWCASSQKCLEGGILEIGTQSDKSGSCEECEEEGSCFKSNSRNFTAENCPKELCSSLIRCQDCTQEQGCGWDAAELKCVELKKERAGEGGNKTETRTCEKGPSEPSCLYERPSQCPTKSFCSFHLNCRECTQDPACAWSSPDKKCVEASAVSGCRGTPPFSVFDCEAHCNSLQDCWHCAADENGCTWCAGEFVNSLSKARTERCVLSKGAQKGQGDKSAPEYAGHNCTFMIDSVPKCEECSQHSGVLPKSERGIVARAGNCLSCVENPHCVAAETIVEEDEGNAKTAIEGQEAEEEKKKKEIRVTNCVRGDINAPYSAGRIPPSPLSTFWSHKDDPPEILKCQNEDFCRTALSCVECQSPERGEKGCVWYSTKSLASALGLESRALSALVSCRHKSRAIERFIQPQGECPKEPSCAETGKENNCIECVSRHDCAFAPEAGGCIESSTAFSNSYLPYVWADPEKCPEYCGKHQTCESCAKDPGCGWCGECLPVGRKKPENPDTGRPGPDYVATGRVCEGFVKTYSAIGCRRFEKSQGGGKEGGGGGSSGFWPVFGWILLVLVILAWVGAGLWWWCGVGGGRQQRTVPLLSGGWRREAP</sequence>
<evidence type="ECO:0000259" key="4">
    <source>
        <dbReference type="SMART" id="SM00423"/>
    </source>
</evidence>
<dbReference type="InterPro" id="IPR016201">
    <property type="entry name" value="PSI"/>
</dbReference>
<feature type="domain" description="PSI" evidence="4">
    <location>
        <begin position="25"/>
        <end position="86"/>
    </location>
</feature>
<feature type="domain" description="PSI" evidence="4">
    <location>
        <begin position="190"/>
        <end position="256"/>
    </location>
</feature>
<keyword evidence="2" id="KW-0472">Membrane</keyword>